<gene>
    <name evidence="1" type="ORF">BD311DRAFT_677709</name>
</gene>
<dbReference type="OrthoDB" id="2799311at2759"/>
<proteinExistence type="predicted"/>
<reference evidence="1" key="1">
    <citation type="submission" date="2019-01" db="EMBL/GenBank/DDBJ databases">
        <title>Draft genome sequences of three monokaryotic isolates of the white-rot basidiomycete fungus Dichomitus squalens.</title>
        <authorList>
            <consortium name="DOE Joint Genome Institute"/>
            <person name="Lopez S.C."/>
            <person name="Andreopoulos B."/>
            <person name="Pangilinan J."/>
            <person name="Lipzen A."/>
            <person name="Riley R."/>
            <person name="Ahrendt S."/>
            <person name="Ng V."/>
            <person name="Barry K."/>
            <person name="Daum C."/>
            <person name="Grigoriev I.V."/>
            <person name="Hilden K.S."/>
            <person name="Makela M.R."/>
            <person name="de Vries R.P."/>
        </authorList>
    </citation>
    <scope>NUCLEOTIDE SEQUENCE [LARGE SCALE GENOMIC DNA]</scope>
    <source>
        <strain evidence="1">OM18370.1</strain>
    </source>
</reference>
<dbReference type="EMBL" id="ML143582">
    <property type="protein sequence ID" value="TBU21717.1"/>
    <property type="molecule type" value="Genomic_DNA"/>
</dbReference>
<accession>A0A4Q9M5Z1</accession>
<organism evidence="1">
    <name type="scientific">Dichomitus squalens</name>
    <dbReference type="NCBI Taxonomy" id="114155"/>
    <lineage>
        <taxon>Eukaryota</taxon>
        <taxon>Fungi</taxon>
        <taxon>Dikarya</taxon>
        <taxon>Basidiomycota</taxon>
        <taxon>Agaricomycotina</taxon>
        <taxon>Agaricomycetes</taxon>
        <taxon>Polyporales</taxon>
        <taxon>Polyporaceae</taxon>
        <taxon>Dichomitus</taxon>
    </lineage>
</organism>
<evidence type="ECO:0000313" key="1">
    <source>
        <dbReference type="EMBL" id="TBU21717.1"/>
    </source>
</evidence>
<dbReference type="AlphaFoldDB" id="A0A4Q9M5Z1"/>
<sequence>MKSWSDRGLNPGHPICAGRCYHYTIQPILECEFYRFQQLSTRLVLWVPDEYRPSLWWPGLLLLIGREPLSIDFATACHGTQWAKCQ</sequence>
<protein>
    <submittedName>
        <fullName evidence="1">Uncharacterized protein</fullName>
    </submittedName>
</protein>
<name>A0A4Q9M5Z1_9APHY</name>
<dbReference type="Proteomes" id="UP000292957">
    <property type="component" value="Unassembled WGS sequence"/>
</dbReference>